<dbReference type="Proteomes" id="UP001215598">
    <property type="component" value="Unassembled WGS sequence"/>
</dbReference>
<organism evidence="1 2">
    <name type="scientific">Mycena metata</name>
    <dbReference type="NCBI Taxonomy" id="1033252"/>
    <lineage>
        <taxon>Eukaryota</taxon>
        <taxon>Fungi</taxon>
        <taxon>Dikarya</taxon>
        <taxon>Basidiomycota</taxon>
        <taxon>Agaricomycotina</taxon>
        <taxon>Agaricomycetes</taxon>
        <taxon>Agaricomycetidae</taxon>
        <taxon>Agaricales</taxon>
        <taxon>Marasmiineae</taxon>
        <taxon>Mycenaceae</taxon>
        <taxon>Mycena</taxon>
    </lineage>
</organism>
<accession>A0AAD7JMS7</accession>
<reference evidence="1" key="1">
    <citation type="submission" date="2023-03" db="EMBL/GenBank/DDBJ databases">
        <title>Massive genome expansion in bonnet fungi (Mycena s.s.) driven by repeated elements and novel gene families across ecological guilds.</title>
        <authorList>
            <consortium name="Lawrence Berkeley National Laboratory"/>
            <person name="Harder C.B."/>
            <person name="Miyauchi S."/>
            <person name="Viragh M."/>
            <person name="Kuo A."/>
            <person name="Thoen E."/>
            <person name="Andreopoulos B."/>
            <person name="Lu D."/>
            <person name="Skrede I."/>
            <person name="Drula E."/>
            <person name="Henrissat B."/>
            <person name="Morin E."/>
            <person name="Kohler A."/>
            <person name="Barry K."/>
            <person name="LaButti K."/>
            <person name="Morin E."/>
            <person name="Salamov A."/>
            <person name="Lipzen A."/>
            <person name="Mereny Z."/>
            <person name="Hegedus B."/>
            <person name="Baldrian P."/>
            <person name="Stursova M."/>
            <person name="Weitz H."/>
            <person name="Taylor A."/>
            <person name="Grigoriev I.V."/>
            <person name="Nagy L.G."/>
            <person name="Martin F."/>
            <person name="Kauserud H."/>
        </authorList>
    </citation>
    <scope>NUCLEOTIDE SEQUENCE</scope>
    <source>
        <strain evidence="1">CBHHK182m</strain>
    </source>
</reference>
<name>A0AAD7JMS7_9AGAR</name>
<dbReference type="AlphaFoldDB" id="A0AAD7JMS7"/>
<evidence type="ECO:0000313" key="1">
    <source>
        <dbReference type="EMBL" id="KAJ7765741.1"/>
    </source>
</evidence>
<proteinExistence type="predicted"/>
<dbReference type="EMBL" id="JARKIB010000025">
    <property type="protein sequence ID" value="KAJ7765741.1"/>
    <property type="molecule type" value="Genomic_DNA"/>
</dbReference>
<gene>
    <name evidence="1" type="ORF">B0H16DRAFT_1883167</name>
</gene>
<keyword evidence="2" id="KW-1185">Reference proteome</keyword>
<comment type="caution">
    <text evidence="1">The sequence shown here is derived from an EMBL/GenBank/DDBJ whole genome shotgun (WGS) entry which is preliminary data.</text>
</comment>
<sequence>MQIWLLRSRYPFAAASLWRRLGVSLWSSSHTVIAGNISACGVTDRPDDLNNILDGSMPLLRNLNLSFDRATNPSPVDAVALSGTPLLCSSALNYAAAEFFVVPYAQLTTLRLIGTFHPNECVLLLQQAPNLVHCELAVVGDRSSVAVDVTLSQFESGTRCNNVLSHLH</sequence>
<protein>
    <submittedName>
        <fullName evidence="1">Uncharacterized protein</fullName>
    </submittedName>
</protein>
<evidence type="ECO:0000313" key="2">
    <source>
        <dbReference type="Proteomes" id="UP001215598"/>
    </source>
</evidence>